<dbReference type="InterPro" id="IPR036761">
    <property type="entry name" value="TTHA0802/YceI-like_sf"/>
</dbReference>
<evidence type="ECO:0000313" key="16">
    <source>
        <dbReference type="Proteomes" id="UP001157961"/>
    </source>
</evidence>
<evidence type="ECO:0000259" key="14">
    <source>
        <dbReference type="SMART" id="SM00867"/>
    </source>
</evidence>
<dbReference type="Gene3D" id="1.20.950.20">
    <property type="entry name" value="Transmembrane di-heme cytochromes, Chain C"/>
    <property type="match status" value="1"/>
</dbReference>
<dbReference type="EMBL" id="FXTY01000002">
    <property type="protein sequence ID" value="SMP11469.1"/>
    <property type="molecule type" value="Genomic_DNA"/>
</dbReference>
<accession>A0ABY1NJM2</accession>
<dbReference type="Gene3D" id="2.40.128.110">
    <property type="entry name" value="Lipid/polyisoprenoid-binding, YceI-like"/>
    <property type="match status" value="1"/>
</dbReference>
<evidence type="ECO:0000256" key="4">
    <source>
        <dbReference type="ARBA" id="ARBA00022475"/>
    </source>
</evidence>
<feature type="transmembrane region" description="Helical" evidence="13">
    <location>
        <begin position="142"/>
        <end position="169"/>
    </location>
</feature>
<keyword evidence="9 13" id="KW-1133">Transmembrane helix</keyword>
<evidence type="ECO:0000256" key="6">
    <source>
        <dbReference type="ARBA" id="ARBA00022692"/>
    </source>
</evidence>
<organism evidence="15 16">
    <name type="scientific">Shimia sagamensis</name>
    <dbReference type="NCBI Taxonomy" id="1566352"/>
    <lineage>
        <taxon>Bacteria</taxon>
        <taxon>Pseudomonadati</taxon>
        <taxon>Pseudomonadota</taxon>
        <taxon>Alphaproteobacteria</taxon>
        <taxon>Rhodobacterales</taxon>
        <taxon>Roseobacteraceae</taxon>
    </lineage>
</organism>
<keyword evidence="6 13" id="KW-0812">Transmembrane</keyword>
<keyword evidence="10" id="KW-0408">Iron</keyword>
<gene>
    <name evidence="15" type="ORF">SAMN06265373_102278</name>
</gene>
<dbReference type="RefSeq" id="WP_283425032.1">
    <property type="nucleotide sequence ID" value="NZ_FXTY01000002.1"/>
</dbReference>
<keyword evidence="3" id="KW-0813">Transport</keyword>
<feature type="transmembrane region" description="Helical" evidence="13">
    <location>
        <begin position="204"/>
        <end position="224"/>
    </location>
</feature>
<dbReference type="SMART" id="SM00867">
    <property type="entry name" value="YceI"/>
    <property type="match status" value="1"/>
</dbReference>
<dbReference type="InterPro" id="IPR011577">
    <property type="entry name" value="Cyt_b561_bac/Ni-Hgenase"/>
</dbReference>
<feature type="transmembrane region" description="Helical" evidence="13">
    <location>
        <begin position="17"/>
        <end position="38"/>
    </location>
</feature>
<dbReference type="Proteomes" id="UP001157961">
    <property type="component" value="Unassembled WGS sequence"/>
</dbReference>
<keyword evidence="5" id="KW-0349">Heme</keyword>
<evidence type="ECO:0000256" key="2">
    <source>
        <dbReference type="ARBA" id="ARBA00004651"/>
    </source>
</evidence>
<evidence type="ECO:0000256" key="8">
    <source>
        <dbReference type="ARBA" id="ARBA00022982"/>
    </source>
</evidence>
<name>A0ABY1NJM2_9RHOB</name>
<dbReference type="Pfam" id="PF01292">
    <property type="entry name" value="Ni_hydr_CYTB"/>
    <property type="match status" value="1"/>
</dbReference>
<feature type="domain" description="Lipid/polyisoprenoid-binding YceI-like" evidence="14">
    <location>
        <begin position="241"/>
        <end position="396"/>
    </location>
</feature>
<comment type="similarity">
    <text evidence="12">Belongs to the cytochrome b561 family.</text>
</comment>
<sequence>MSRSNTALRYGSVAKTFHWLTALLILSALILGFVAYRAPYEDSAQLAFKATLFSLHKTVGLTAFFTALLRILWAFTQPRPKLLNGDHGLEALAAETAHWVLYGSMVLVPLTGWMHHAATTGFAPIWWPFGQSLFFVPKDPTIAAILGGAHFLFMIVLVLTLLAHIVGALKHFVIDRDKTLQRMLPGHTDLPQPPAKQPGHLRPALTALAVWAVALVIGANAGLFTSEDRTDTAALAEVSSEWQVQSGTLEIAVQQFGAEVTGTFADWTAEIAFNEEPTDGTHGSVTVTIAIGSLTLGSVTDQALGADYLNATAFPTATYTADLLPAETGYIAKGTLTINGHAVPLDLPFELALDGDTADMTGAVSLDRRAFHVGDDMTDESSLGFGVDVTVALKATRNN</sequence>
<comment type="caution">
    <text evidence="15">The sequence shown here is derived from an EMBL/GenBank/DDBJ whole genome shotgun (WGS) entry which is preliminary data.</text>
</comment>
<evidence type="ECO:0000256" key="12">
    <source>
        <dbReference type="ARBA" id="ARBA00037975"/>
    </source>
</evidence>
<reference evidence="15 16" key="1">
    <citation type="submission" date="2017-05" db="EMBL/GenBank/DDBJ databases">
        <authorList>
            <person name="Varghese N."/>
            <person name="Submissions S."/>
        </authorList>
    </citation>
    <scope>NUCLEOTIDE SEQUENCE [LARGE SCALE GENOMIC DNA]</scope>
    <source>
        <strain evidence="15 16">DSM 29734</strain>
    </source>
</reference>
<keyword evidence="11 13" id="KW-0472">Membrane</keyword>
<dbReference type="PANTHER" id="PTHR30529:SF1">
    <property type="entry name" value="CYTOCHROME B561 HOMOLOG 2"/>
    <property type="match status" value="1"/>
</dbReference>
<keyword evidence="16" id="KW-1185">Reference proteome</keyword>
<dbReference type="InterPro" id="IPR016174">
    <property type="entry name" value="Di-haem_cyt_TM"/>
</dbReference>
<feature type="transmembrane region" description="Helical" evidence="13">
    <location>
        <begin position="59"/>
        <end position="76"/>
    </location>
</feature>
<evidence type="ECO:0000256" key="1">
    <source>
        <dbReference type="ARBA" id="ARBA00001970"/>
    </source>
</evidence>
<dbReference type="SUPFAM" id="SSF81342">
    <property type="entry name" value="Transmembrane di-heme cytochromes"/>
    <property type="match status" value="1"/>
</dbReference>
<dbReference type="Pfam" id="PF04264">
    <property type="entry name" value="YceI"/>
    <property type="match status" value="1"/>
</dbReference>
<comment type="cofactor">
    <cofactor evidence="1">
        <name>heme b</name>
        <dbReference type="ChEBI" id="CHEBI:60344"/>
    </cofactor>
</comment>
<dbReference type="InterPro" id="IPR052168">
    <property type="entry name" value="Cytochrome_b561_oxidase"/>
</dbReference>
<dbReference type="SUPFAM" id="SSF101874">
    <property type="entry name" value="YceI-like"/>
    <property type="match status" value="1"/>
</dbReference>
<comment type="subcellular location">
    <subcellularLocation>
        <location evidence="2">Cell membrane</location>
        <topology evidence="2">Multi-pass membrane protein</topology>
    </subcellularLocation>
</comment>
<keyword evidence="4" id="KW-1003">Cell membrane</keyword>
<evidence type="ECO:0000256" key="3">
    <source>
        <dbReference type="ARBA" id="ARBA00022448"/>
    </source>
</evidence>
<evidence type="ECO:0000256" key="9">
    <source>
        <dbReference type="ARBA" id="ARBA00022989"/>
    </source>
</evidence>
<evidence type="ECO:0000256" key="7">
    <source>
        <dbReference type="ARBA" id="ARBA00022723"/>
    </source>
</evidence>
<keyword evidence="7" id="KW-0479">Metal-binding</keyword>
<dbReference type="PANTHER" id="PTHR30529">
    <property type="entry name" value="CYTOCHROME B561"/>
    <property type="match status" value="1"/>
</dbReference>
<evidence type="ECO:0000256" key="13">
    <source>
        <dbReference type="SAM" id="Phobius"/>
    </source>
</evidence>
<evidence type="ECO:0000313" key="15">
    <source>
        <dbReference type="EMBL" id="SMP11469.1"/>
    </source>
</evidence>
<evidence type="ECO:0000256" key="11">
    <source>
        <dbReference type="ARBA" id="ARBA00023136"/>
    </source>
</evidence>
<protein>
    <submittedName>
        <fullName evidence="15">Cytochrome b561</fullName>
    </submittedName>
</protein>
<proteinExistence type="inferred from homology"/>
<dbReference type="InterPro" id="IPR007372">
    <property type="entry name" value="Lipid/polyisoprenoid-bd_YceI"/>
</dbReference>
<evidence type="ECO:0000256" key="5">
    <source>
        <dbReference type="ARBA" id="ARBA00022617"/>
    </source>
</evidence>
<evidence type="ECO:0000256" key="10">
    <source>
        <dbReference type="ARBA" id="ARBA00023004"/>
    </source>
</evidence>
<keyword evidence="8" id="KW-0249">Electron transport</keyword>